<evidence type="ECO:0000256" key="9">
    <source>
        <dbReference type="ARBA" id="ARBA00023136"/>
    </source>
</evidence>
<dbReference type="Gene3D" id="2.40.170.20">
    <property type="entry name" value="TonB-dependent receptor, beta-barrel domain"/>
    <property type="match status" value="1"/>
</dbReference>
<keyword evidence="2 11" id="KW-0813">Transport</keyword>
<dbReference type="SUPFAM" id="SSF49464">
    <property type="entry name" value="Carboxypeptidase regulatory domain-like"/>
    <property type="match status" value="1"/>
</dbReference>
<keyword evidence="10 11" id="KW-0998">Cell outer membrane</keyword>
<dbReference type="PROSITE" id="PS52016">
    <property type="entry name" value="TONB_DEPENDENT_REC_3"/>
    <property type="match status" value="1"/>
</dbReference>
<dbReference type="Pfam" id="PF13715">
    <property type="entry name" value="CarbopepD_reg_2"/>
    <property type="match status" value="1"/>
</dbReference>
<comment type="subcellular location">
    <subcellularLocation>
        <location evidence="1 11">Cell outer membrane</location>
        <topology evidence="1 11">Multi-pass membrane protein</topology>
    </subcellularLocation>
</comment>
<evidence type="ECO:0000256" key="12">
    <source>
        <dbReference type="RuleBase" id="RU003357"/>
    </source>
</evidence>
<dbReference type="NCBIfam" id="TIGR04056">
    <property type="entry name" value="OMP_RagA_SusC"/>
    <property type="match status" value="1"/>
</dbReference>
<feature type="domain" description="TonB-dependent receptor plug" evidence="15">
    <location>
        <begin position="114"/>
        <end position="224"/>
    </location>
</feature>
<dbReference type="PANTHER" id="PTHR32552">
    <property type="entry name" value="FERRICHROME IRON RECEPTOR-RELATED"/>
    <property type="match status" value="1"/>
</dbReference>
<dbReference type="OrthoDB" id="609136at2"/>
<keyword evidence="9 11" id="KW-0472">Membrane</keyword>
<keyword evidence="17" id="KW-1185">Reference proteome</keyword>
<dbReference type="GO" id="GO:0009279">
    <property type="term" value="C:cell outer membrane"/>
    <property type="evidence" value="ECO:0007669"/>
    <property type="project" value="UniProtKB-SubCell"/>
</dbReference>
<dbReference type="SUPFAM" id="SSF56935">
    <property type="entry name" value="Porins"/>
    <property type="match status" value="1"/>
</dbReference>
<evidence type="ECO:0000256" key="11">
    <source>
        <dbReference type="PROSITE-ProRule" id="PRU01360"/>
    </source>
</evidence>
<dbReference type="Gene3D" id="2.170.130.10">
    <property type="entry name" value="TonB-dependent receptor, plug domain"/>
    <property type="match status" value="1"/>
</dbReference>
<gene>
    <name evidence="16" type="ORF">D3H65_29360</name>
</gene>
<evidence type="ECO:0000259" key="14">
    <source>
        <dbReference type="Pfam" id="PF00593"/>
    </source>
</evidence>
<dbReference type="EMBL" id="CP032157">
    <property type="protein sequence ID" value="AXY77847.1"/>
    <property type="molecule type" value="Genomic_DNA"/>
</dbReference>
<dbReference type="InterPro" id="IPR036942">
    <property type="entry name" value="Beta-barrel_TonB_sf"/>
</dbReference>
<evidence type="ECO:0000256" key="7">
    <source>
        <dbReference type="ARBA" id="ARBA00023065"/>
    </source>
</evidence>
<keyword evidence="13" id="KW-0732">Signal</keyword>
<keyword evidence="5 11" id="KW-0812">Transmembrane</keyword>
<evidence type="ECO:0000256" key="13">
    <source>
        <dbReference type="SAM" id="SignalP"/>
    </source>
</evidence>
<evidence type="ECO:0000256" key="6">
    <source>
        <dbReference type="ARBA" id="ARBA00023004"/>
    </source>
</evidence>
<dbReference type="InterPro" id="IPR012910">
    <property type="entry name" value="Plug_dom"/>
</dbReference>
<protein>
    <submittedName>
        <fullName evidence="16">SusC/RagA family TonB-linked outer membrane protein</fullName>
    </submittedName>
</protein>
<proteinExistence type="inferred from homology"/>
<keyword evidence="7" id="KW-0406">Ion transport</keyword>
<keyword evidence="8 12" id="KW-0798">TonB box</keyword>
<feature type="signal peptide" evidence="13">
    <location>
        <begin position="1"/>
        <end position="20"/>
    </location>
</feature>
<evidence type="ECO:0000256" key="1">
    <source>
        <dbReference type="ARBA" id="ARBA00004571"/>
    </source>
</evidence>
<evidence type="ECO:0000256" key="8">
    <source>
        <dbReference type="ARBA" id="ARBA00023077"/>
    </source>
</evidence>
<dbReference type="InterPro" id="IPR008969">
    <property type="entry name" value="CarboxyPept-like_regulatory"/>
</dbReference>
<evidence type="ECO:0000256" key="3">
    <source>
        <dbReference type="ARBA" id="ARBA00022452"/>
    </source>
</evidence>
<dbReference type="InterPro" id="IPR023996">
    <property type="entry name" value="TonB-dep_OMP_SusC/RagA"/>
</dbReference>
<dbReference type="InterPro" id="IPR000531">
    <property type="entry name" value="Beta-barrel_TonB"/>
</dbReference>
<reference evidence="16 17" key="1">
    <citation type="submission" date="2018-09" db="EMBL/GenBank/DDBJ databases">
        <title>Genome sequencing of strain 6GH32-13.</title>
        <authorList>
            <person name="Weon H.-Y."/>
            <person name="Heo J."/>
            <person name="Kwon S.-W."/>
        </authorList>
    </citation>
    <scope>NUCLEOTIDE SEQUENCE [LARGE SCALE GENOMIC DNA]</scope>
    <source>
        <strain evidence="16 17">5GH32-13</strain>
    </source>
</reference>
<evidence type="ECO:0000313" key="17">
    <source>
        <dbReference type="Proteomes" id="UP000263900"/>
    </source>
</evidence>
<evidence type="ECO:0000256" key="2">
    <source>
        <dbReference type="ARBA" id="ARBA00022448"/>
    </source>
</evidence>
<dbReference type="InterPro" id="IPR039426">
    <property type="entry name" value="TonB-dep_rcpt-like"/>
</dbReference>
<accession>A0A3B7MVA2</accession>
<keyword evidence="6" id="KW-0408">Iron</keyword>
<dbReference type="AlphaFoldDB" id="A0A3B7MVA2"/>
<dbReference type="RefSeq" id="WP_119053720.1">
    <property type="nucleotide sequence ID" value="NZ_CP032157.1"/>
</dbReference>
<evidence type="ECO:0000259" key="15">
    <source>
        <dbReference type="Pfam" id="PF07715"/>
    </source>
</evidence>
<keyword evidence="4" id="KW-0410">Iron transport</keyword>
<evidence type="ECO:0000256" key="4">
    <source>
        <dbReference type="ARBA" id="ARBA00022496"/>
    </source>
</evidence>
<dbReference type="GO" id="GO:0006826">
    <property type="term" value="P:iron ion transport"/>
    <property type="evidence" value="ECO:0007669"/>
    <property type="project" value="UniProtKB-KW"/>
</dbReference>
<dbReference type="Pfam" id="PF07715">
    <property type="entry name" value="Plug"/>
    <property type="match status" value="1"/>
</dbReference>
<feature type="domain" description="TonB-dependent receptor-like beta-barrel" evidence="14">
    <location>
        <begin position="427"/>
        <end position="1014"/>
    </location>
</feature>
<comment type="similarity">
    <text evidence="11 12">Belongs to the TonB-dependent receptor family.</text>
</comment>
<name>A0A3B7MVA2_9BACT</name>
<dbReference type="KEGG" id="pseg:D3H65_29360"/>
<dbReference type="PANTHER" id="PTHR32552:SF81">
    <property type="entry name" value="TONB-DEPENDENT OUTER MEMBRANE RECEPTOR"/>
    <property type="match status" value="1"/>
</dbReference>
<dbReference type="Pfam" id="PF00593">
    <property type="entry name" value="TonB_dep_Rec_b-barrel"/>
    <property type="match status" value="1"/>
</dbReference>
<dbReference type="Gene3D" id="2.60.40.1120">
    <property type="entry name" value="Carboxypeptidase-like, regulatory domain"/>
    <property type="match status" value="1"/>
</dbReference>
<organism evidence="16 17">
    <name type="scientific">Paraflavitalea soli</name>
    <dbReference type="NCBI Taxonomy" id="2315862"/>
    <lineage>
        <taxon>Bacteria</taxon>
        <taxon>Pseudomonadati</taxon>
        <taxon>Bacteroidota</taxon>
        <taxon>Chitinophagia</taxon>
        <taxon>Chitinophagales</taxon>
        <taxon>Chitinophagaceae</taxon>
        <taxon>Paraflavitalea</taxon>
    </lineage>
</organism>
<dbReference type="InterPro" id="IPR037066">
    <property type="entry name" value="Plug_dom_sf"/>
</dbReference>
<evidence type="ECO:0000313" key="16">
    <source>
        <dbReference type="EMBL" id="AXY77847.1"/>
    </source>
</evidence>
<keyword evidence="3 11" id="KW-1134">Transmembrane beta strand</keyword>
<evidence type="ECO:0000256" key="5">
    <source>
        <dbReference type="ARBA" id="ARBA00022692"/>
    </source>
</evidence>
<evidence type="ECO:0000256" key="10">
    <source>
        <dbReference type="ARBA" id="ARBA00023237"/>
    </source>
</evidence>
<feature type="chain" id="PRO_5017658560" evidence="13">
    <location>
        <begin position="21"/>
        <end position="1060"/>
    </location>
</feature>
<sequence length="1060" mass="117296">MRKILSLLAVLVVIALPALSQSRKVTGKVTDAKGIPIPFATIRIKGKTTGSSADQNGTFIIEASPSDVLVITAAGYDAQELAVGNNLTLTAGLQSNKSLDEVIVTAQGIRRRPKELGYSVARVTNEDITVGRSPQIAQSLSGKVSGLAIFNVNNSVDPAVKIVLRGYRSMTGNNDALVVIDGLPMPPGSATMLNLLNPNDIESISILKGGQAATLYGSDGVNGALVITTKKGSKGKMKVTYSNATNIEQISFLPEYQDKYGSGSHYAAGFGTGAWKPNYLDRMKDNWRSYENQQFGDQYDGSMRPVGRVLEDGSFYELPYSAIAGERRRIWNTGLTTNNQVSFSGGNDNTTFYMSLENNLAQGVVPEDKSRRTGVRLSAAHESGRLKAGFNLAYVQANYDRTTFDFYNETINQAAHIPLSKLRDWRNNKFASPNAYYNDYFTNPYFRLDNDRTKYGDANITGNVELNYKIFSWMNLYNKLGILNNTRSQKNTVAKYSYSAWAKTKAYVPDPWDQDDGEGITRTGTDIAGSVYDMNAVENIVNNEFQVQMNKDFGDWSFKSVLGFSLYDRKTKTVEVSSGSIVVPGVNNVANRQGELGGGEGNTEYRKYGYYADLLTGWKDLVFIHGTFRLDGTSKFYKENRSTSLYQYPYYGVDISTNLTDLIPGLQTGVLDYAKLRAGYSKNVADNIPLYGLDLTYPNAGGFPYGNTVGLTVGDVLPDNNLKPEKVNSFEVGGEFQLFNNRVNLDFTYYTQTTTDQVITVKIPNSTGYNNLRLNVGKSRNWGYETDLKVQIIRNQNFNWDFSVRYSQNDNKVIELYPGVNDFLLSGYSYAGSYVINKEAFPSIKAISYVRDEASGRVIVNKTTGYPSQGPLKNLGRALPKHILGWGTKAGYKDFTLAVNFEYRGGNVIYSDLGRQMTFTGSGGWTADRAPHVFPNSAYDDGTGKFVPNNNVNVAEAEYSLWVDYYRLIAENFTVPGWFIKLRDINLSYNFPAAFIAKTKVFAGASISLYGRNLITIVDSKNDFTDPEYSFTTGNGLGINNTSQTPPVRQYGINVNLTFK</sequence>
<dbReference type="Proteomes" id="UP000263900">
    <property type="component" value="Chromosome"/>
</dbReference>